<dbReference type="GO" id="GO:0005524">
    <property type="term" value="F:ATP binding"/>
    <property type="evidence" value="ECO:0007669"/>
    <property type="project" value="UniProtKB-KW"/>
</dbReference>
<organism evidence="9 22">
    <name type="scientific">Candidatus Chlorohelix allophototropha</name>
    <dbReference type="NCBI Taxonomy" id="3003348"/>
    <lineage>
        <taxon>Bacteria</taxon>
        <taxon>Bacillati</taxon>
        <taxon>Chloroflexota</taxon>
        <taxon>Chloroflexia</taxon>
        <taxon>Candidatus Chloroheliales</taxon>
        <taxon>Candidatus Chloroheliaceae</taxon>
        <taxon>Candidatus Chlorohelix</taxon>
    </lineage>
</organism>
<dbReference type="RefSeq" id="WP_341467826.1">
    <property type="nucleotide sequence ID" value="NZ_CP128399.1"/>
</dbReference>
<dbReference type="EMBL" id="CP128400">
    <property type="protein sequence ID" value="WJW69042.1"/>
    <property type="molecule type" value="Genomic_DNA"/>
</dbReference>
<evidence type="ECO:0000256" key="1">
    <source>
        <dbReference type="ARBA" id="ARBA00008059"/>
    </source>
</evidence>
<dbReference type="InterPro" id="IPR027417">
    <property type="entry name" value="P-loop_NTPase"/>
</dbReference>
<keyword evidence="3 9" id="KW-0067">ATP-binding</keyword>
<evidence type="ECO:0000313" key="6">
    <source>
        <dbReference type="EMBL" id="NWJ45459.1"/>
    </source>
</evidence>
<dbReference type="EMBL" id="CP128401">
    <property type="protein sequence ID" value="WJW70129.1"/>
    <property type="molecule type" value="Genomic_DNA"/>
</dbReference>
<evidence type="ECO:0000313" key="23">
    <source>
        <dbReference type="Proteomes" id="UP001431572"/>
    </source>
</evidence>
<dbReference type="EMBL" id="JACATZ010000001">
    <property type="protein sequence ID" value="NWJ46710.1"/>
    <property type="molecule type" value="Genomic_DNA"/>
</dbReference>
<evidence type="ECO:0000313" key="12">
    <source>
        <dbReference type="EMBL" id="NWJ47127.1"/>
    </source>
</evidence>
<dbReference type="Pfam" id="PF01695">
    <property type="entry name" value="IstB_IS21"/>
    <property type="match status" value="1"/>
</dbReference>
<dbReference type="EMBL" id="JACATZ010000002">
    <property type="protein sequence ID" value="NWJ47127.1"/>
    <property type="molecule type" value="Genomic_DNA"/>
</dbReference>
<evidence type="ECO:0000313" key="20">
    <source>
        <dbReference type="EMBL" id="WJW70285.1"/>
    </source>
</evidence>
<geneLocation type="plasmid" evidence="18 23">
    <name>unnamed1</name>
</geneLocation>
<dbReference type="EMBL" id="CP128401">
    <property type="protein sequence ID" value="WJW70054.1"/>
    <property type="molecule type" value="Genomic_DNA"/>
</dbReference>
<dbReference type="InterPro" id="IPR003593">
    <property type="entry name" value="AAA+_ATPase"/>
</dbReference>
<evidence type="ECO:0000313" key="9">
    <source>
        <dbReference type="EMBL" id="NWJ46710.1"/>
    </source>
</evidence>
<dbReference type="Gene3D" id="3.40.50.300">
    <property type="entry name" value="P-loop containing nucleotide triphosphate hydrolases"/>
    <property type="match status" value="1"/>
</dbReference>
<reference evidence="13" key="2">
    <citation type="journal article" date="2024" name="Nature">
        <title>Anoxygenic phototroph of the Chloroflexota uses a type I reaction centre.</title>
        <authorList>
            <person name="Tsuji J.M."/>
            <person name="Shaw N.A."/>
            <person name="Nagashima S."/>
            <person name="Venkiteswaran J.J."/>
            <person name="Schiff S.L."/>
            <person name="Watanabe T."/>
            <person name="Fukui M."/>
            <person name="Hanada S."/>
            <person name="Tank M."/>
            <person name="Neufeld J.D."/>
        </authorList>
    </citation>
    <scope>NUCLEOTIDE SEQUENCE</scope>
    <source>
        <strain evidence="13">L227-S17</strain>
        <plasmid evidence="18 23">unnamed1</plasmid>
        <plasmid evidence="20 23">unnamed2</plasmid>
    </source>
</reference>
<dbReference type="EMBL" id="JACATZ010000001">
    <property type="protein sequence ID" value="NWJ45459.1"/>
    <property type="molecule type" value="Genomic_DNA"/>
</dbReference>
<dbReference type="Proteomes" id="UP001431572">
    <property type="component" value="Chromosome 1"/>
</dbReference>
<dbReference type="SMART" id="SM00382">
    <property type="entry name" value="AAA"/>
    <property type="match status" value="1"/>
</dbReference>
<dbReference type="Proteomes" id="UP001431572">
    <property type="component" value="Plasmid unnamed1"/>
</dbReference>
<sequence length="265" mass="29745">MNSLEHKLTSLKLGRVKQVYSDWIERARETGMDYGEFLEELLSEELLSRQENQLKKRLHSASFPFEASLEQFDFSRHPELKRSVILRYFDSSFVEKAGNLLLIGASGLGKTHLSIAAGIKMVQLGYTVKFITAQQLANQVIAASTRQEIARILEPLLKCQVLVLDELGYLPMDARVGPALYELISGRYLRGATIITSNKSLSNWGELIEGGDTALMVAIIDRLLHHGEVFYLRGSSYRTLGKESYGLERRQLPPEEKKPEAGTGS</sequence>
<dbReference type="InterPro" id="IPR002611">
    <property type="entry name" value="IstB_ATP-bd"/>
</dbReference>
<evidence type="ECO:0000313" key="22">
    <source>
        <dbReference type="Proteomes" id="UP000521676"/>
    </source>
</evidence>
<evidence type="ECO:0000256" key="2">
    <source>
        <dbReference type="ARBA" id="ARBA00022741"/>
    </source>
</evidence>
<proteinExistence type="inferred from homology"/>
<accession>A0A8T7M362</accession>
<geneLocation type="plasmid" evidence="20 23">
    <name>unnamed2</name>
</geneLocation>
<dbReference type="EMBL" id="CP128399">
    <property type="protein sequence ID" value="WJW67333.1"/>
    <property type="molecule type" value="Genomic_DNA"/>
</dbReference>
<dbReference type="NCBIfam" id="NF038214">
    <property type="entry name" value="IS21_help_AAA"/>
    <property type="match status" value="1"/>
</dbReference>
<dbReference type="InterPro" id="IPR047661">
    <property type="entry name" value="IstB"/>
</dbReference>
<dbReference type="EMBL" id="CP128399">
    <property type="protein sequence ID" value="WJW65939.1"/>
    <property type="molecule type" value="Genomic_DNA"/>
</dbReference>
<evidence type="ECO:0000313" key="8">
    <source>
        <dbReference type="EMBL" id="NWJ46570.1"/>
    </source>
</evidence>
<dbReference type="EMBL" id="CP128402">
    <property type="protein sequence ID" value="WJW70285.1"/>
    <property type="molecule type" value="Genomic_DNA"/>
</dbReference>
<reference evidence="9 22" key="1">
    <citation type="submission" date="2020-06" db="EMBL/GenBank/DDBJ databases">
        <title>Anoxygenic phototrophic Chloroflexota member uses a Type I reaction center.</title>
        <authorList>
            <person name="Tsuji J.M."/>
            <person name="Shaw N.A."/>
            <person name="Nagashima S."/>
            <person name="Venkiteswaran J."/>
            <person name="Schiff S.L."/>
            <person name="Hanada S."/>
            <person name="Tank M."/>
            <person name="Neufeld J.D."/>
        </authorList>
    </citation>
    <scope>NUCLEOTIDE SEQUENCE [LARGE SCALE GENOMIC DNA]</scope>
    <source>
        <strain evidence="9">L227-S17</strain>
    </source>
</reference>
<keyword evidence="2" id="KW-0547">Nucleotide-binding</keyword>
<evidence type="ECO:0000259" key="5">
    <source>
        <dbReference type="SMART" id="SM00382"/>
    </source>
</evidence>
<accession>A0A8T7M2R9</accession>
<dbReference type="AlphaFoldDB" id="A0A8T7M2R9"/>
<dbReference type="PANTHER" id="PTHR30050">
    <property type="entry name" value="CHROMOSOMAL REPLICATION INITIATOR PROTEIN DNAA"/>
    <property type="match status" value="1"/>
</dbReference>
<evidence type="ECO:0000313" key="21">
    <source>
        <dbReference type="EMBL" id="WJW70339.1"/>
    </source>
</evidence>
<name>A0A8T7M2R9_9CHLR</name>
<dbReference type="CDD" id="cd00009">
    <property type="entry name" value="AAA"/>
    <property type="match status" value="1"/>
</dbReference>
<evidence type="ECO:0000313" key="7">
    <source>
        <dbReference type="EMBL" id="NWJ46066.1"/>
    </source>
</evidence>
<dbReference type="InterPro" id="IPR028350">
    <property type="entry name" value="DNAC/IstB-like"/>
</dbReference>
<dbReference type="PIRSF" id="PIRSF003073">
    <property type="entry name" value="DNAC_TnpB_IstB"/>
    <property type="match status" value="1"/>
</dbReference>
<evidence type="ECO:0000256" key="3">
    <source>
        <dbReference type="ARBA" id="ARBA00022840"/>
    </source>
</evidence>
<dbReference type="PANTHER" id="PTHR30050:SF4">
    <property type="entry name" value="ATP-BINDING PROTEIN RV3427C IN INSERTION SEQUENCE-RELATED"/>
    <property type="match status" value="1"/>
</dbReference>
<evidence type="ECO:0000313" key="11">
    <source>
        <dbReference type="EMBL" id="NWJ47024.1"/>
    </source>
</evidence>
<feature type="region of interest" description="Disordered" evidence="4">
    <location>
        <begin position="245"/>
        <end position="265"/>
    </location>
</feature>
<evidence type="ECO:0000313" key="14">
    <source>
        <dbReference type="EMBL" id="WJW66081.1"/>
    </source>
</evidence>
<feature type="domain" description="AAA+ ATPase" evidence="5">
    <location>
        <begin position="96"/>
        <end position="230"/>
    </location>
</feature>
<evidence type="ECO:0000313" key="17">
    <source>
        <dbReference type="EMBL" id="WJW69042.1"/>
    </source>
</evidence>
<protein>
    <submittedName>
        <fullName evidence="9">ATP-binding protein</fullName>
    </submittedName>
    <submittedName>
        <fullName evidence="13">IS21-like element helper ATPase IstB</fullName>
    </submittedName>
</protein>
<evidence type="ECO:0000313" key="13">
    <source>
        <dbReference type="EMBL" id="WJW65939.1"/>
    </source>
</evidence>
<dbReference type="SUPFAM" id="SSF52540">
    <property type="entry name" value="P-loop containing nucleoside triphosphate hydrolases"/>
    <property type="match status" value="1"/>
</dbReference>
<dbReference type="EMBL" id="JACATZ010000001">
    <property type="protein sequence ID" value="NWJ46950.1"/>
    <property type="molecule type" value="Genomic_DNA"/>
</dbReference>
<dbReference type="EMBL" id="JACATZ010000001">
    <property type="protein sequence ID" value="NWJ46066.1"/>
    <property type="molecule type" value="Genomic_DNA"/>
</dbReference>
<keyword evidence="23" id="KW-1185">Reference proteome</keyword>
<evidence type="ECO:0000313" key="19">
    <source>
        <dbReference type="EMBL" id="WJW70129.1"/>
    </source>
</evidence>
<dbReference type="EMBL" id="CP128402">
    <property type="protein sequence ID" value="WJW70339.1"/>
    <property type="molecule type" value="Genomic_DNA"/>
</dbReference>
<dbReference type="EMBL" id="CP128399">
    <property type="protein sequence ID" value="WJW67926.1"/>
    <property type="molecule type" value="Genomic_DNA"/>
</dbReference>
<dbReference type="Proteomes" id="UP000521676">
    <property type="component" value="Unassembled WGS sequence"/>
</dbReference>
<comment type="similarity">
    <text evidence="1">Belongs to the IS21/IS1162 putative ATP-binding protein family.</text>
</comment>
<gene>
    <name evidence="13" type="primary">istB</name>
    <name evidence="6" type="ORF">HXX08_06230</name>
    <name evidence="7" type="ORF">HXX08_09330</name>
    <name evidence="8" type="ORF">HXX08_11880</name>
    <name evidence="9" type="ORF">HXX08_12590</name>
    <name evidence="10" type="ORF">HXX08_13900</name>
    <name evidence="11" type="ORF">HXX08_14270</name>
    <name evidence="12" type="ORF">HXX08_14800</name>
    <name evidence="15" type="ORF">OZ401_000594</name>
    <name evidence="16" type="ORF">OZ401_001210</name>
    <name evidence="13" type="ORF">OZ401_001719</name>
    <name evidence="14" type="ORF">OZ401_001864</name>
    <name evidence="17" type="ORF">OZ401_002634</name>
    <name evidence="19" type="ORF">OZ401_004634</name>
    <name evidence="18" type="ORF">OZ401_004857</name>
    <name evidence="20" type="ORF">OZ401_005016</name>
    <name evidence="21" type="ORF">OZ401_005073</name>
</gene>
<evidence type="ECO:0000313" key="16">
    <source>
        <dbReference type="EMBL" id="WJW67926.1"/>
    </source>
</evidence>
<dbReference type="EMBL" id="JACATZ010000001">
    <property type="protein sequence ID" value="NWJ46570.1"/>
    <property type="molecule type" value="Genomic_DNA"/>
</dbReference>
<dbReference type="Proteomes" id="UP001431572">
    <property type="component" value="Plasmid unnamed2"/>
</dbReference>
<evidence type="ECO:0000256" key="4">
    <source>
        <dbReference type="SAM" id="MobiDB-lite"/>
    </source>
</evidence>
<dbReference type="EMBL" id="CP128399">
    <property type="protein sequence ID" value="WJW66081.1"/>
    <property type="molecule type" value="Genomic_DNA"/>
</dbReference>
<dbReference type="Proteomes" id="UP001431572">
    <property type="component" value="Chromosome 2"/>
</dbReference>
<evidence type="ECO:0000313" key="10">
    <source>
        <dbReference type="EMBL" id="NWJ46950.1"/>
    </source>
</evidence>
<keyword evidence="18" id="KW-0614">Plasmid</keyword>
<dbReference type="GO" id="GO:0006260">
    <property type="term" value="P:DNA replication"/>
    <property type="evidence" value="ECO:0007669"/>
    <property type="project" value="TreeGrafter"/>
</dbReference>
<dbReference type="EMBL" id="JACATZ010000002">
    <property type="protein sequence ID" value="NWJ47024.1"/>
    <property type="molecule type" value="Genomic_DNA"/>
</dbReference>
<evidence type="ECO:0000313" key="15">
    <source>
        <dbReference type="EMBL" id="WJW67333.1"/>
    </source>
</evidence>
<evidence type="ECO:0000313" key="18">
    <source>
        <dbReference type="EMBL" id="WJW70054.1"/>
    </source>
</evidence>